<keyword evidence="2" id="KW-1185">Reference proteome</keyword>
<evidence type="ECO:0000313" key="1">
    <source>
        <dbReference type="EMBL" id="GLI00456.1"/>
    </source>
</evidence>
<dbReference type="EMBL" id="BSDI01000032">
    <property type="protein sequence ID" value="GLI00456.1"/>
    <property type="molecule type" value="Genomic_DNA"/>
</dbReference>
<dbReference type="Proteomes" id="UP001144280">
    <property type="component" value="Unassembled WGS sequence"/>
</dbReference>
<dbReference type="RefSeq" id="WP_281900756.1">
    <property type="nucleotide sequence ID" value="NZ_BSDI01000032.1"/>
</dbReference>
<accession>A0ABQ5R4F7</accession>
<gene>
    <name evidence="1" type="ORF">Pa4123_57320</name>
</gene>
<evidence type="ECO:0000313" key="2">
    <source>
        <dbReference type="Proteomes" id="UP001144280"/>
    </source>
</evidence>
<protein>
    <recommendedName>
        <fullName evidence="3">PhoU domain-containing protein</fullName>
    </recommendedName>
</protein>
<evidence type="ECO:0008006" key="3">
    <source>
        <dbReference type="Google" id="ProtNLM"/>
    </source>
</evidence>
<comment type="caution">
    <text evidence="1">The sequence shown here is derived from an EMBL/GenBank/DDBJ whole genome shotgun (WGS) entry which is preliminary data.</text>
</comment>
<proteinExistence type="predicted"/>
<sequence length="96" mass="10594">MINVLEHDTDVLVRQVDSQLALMRLSGGADMTVAERLAVSLRELIVSTTRASAVDRARVRAAVHYLMLRRSLVADLRVVNEIARSLGRDDLVIQAA</sequence>
<reference evidence="1" key="1">
    <citation type="submission" date="2022-12" db="EMBL/GenBank/DDBJ databases">
        <title>New Phytohabitans aurantiacus sp. RD004123 nov., an actinomycete isolated from soil.</title>
        <authorList>
            <person name="Triningsih D.W."/>
            <person name="Harunari E."/>
            <person name="Igarashi Y."/>
        </authorList>
    </citation>
    <scope>NUCLEOTIDE SEQUENCE</scope>
    <source>
        <strain evidence="1">RD004123</strain>
    </source>
</reference>
<name>A0ABQ5R4F7_9ACTN</name>
<organism evidence="1 2">
    <name type="scientific">Phytohabitans aurantiacus</name>
    <dbReference type="NCBI Taxonomy" id="3016789"/>
    <lineage>
        <taxon>Bacteria</taxon>
        <taxon>Bacillati</taxon>
        <taxon>Actinomycetota</taxon>
        <taxon>Actinomycetes</taxon>
        <taxon>Micromonosporales</taxon>
        <taxon>Micromonosporaceae</taxon>
    </lineage>
</organism>